<keyword evidence="2" id="KW-0418">Kinase</keyword>
<proteinExistence type="inferred from homology"/>
<gene>
    <name evidence="3" type="ORF">NX02_01640</name>
</gene>
<evidence type="ECO:0000256" key="2">
    <source>
        <dbReference type="PIRNR" id="PIRNR006221"/>
    </source>
</evidence>
<dbReference type="InterPro" id="IPR016477">
    <property type="entry name" value="Fructo-/Ketosamine-3-kinase"/>
</dbReference>
<sequence length="284" mass="30382">MSRWSGRWAAGWVTAPRAPDRAAIEHLLGRAVAALEPLAGGDISGIWLVTPVDGERVVAKAGDTARAEAEMLAALTAAGGPAPAVLAVSDTLLLIEHVPNDGRLAGPAWEALAAALAPIHAATGAAYGWHRDHRFGPVAIENGEAADWPAFWADRRLRCHLPHIPPALAGRIERLAEGLGDRLPARPPASLLHGDLWGGNVLVDGKRIGGLIDPACYHGDREVDVAMLTLFDRPPPRFLDAMALDPGWRDRLPVYRLWPLLVHLRLFGAGYAGAVDAELDRLRV</sequence>
<reference evidence="3 4" key="1">
    <citation type="submission" date="2013-07" db="EMBL/GenBank/DDBJ databases">
        <title>Completed genome of Sphingomonas sanxanigenens NX02.</title>
        <authorList>
            <person name="Ma T."/>
            <person name="Huang H."/>
            <person name="Wu M."/>
            <person name="Li X."/>
            <person name="Li G."/>
        </authorList>
    </citation>
    <scope>NUCLEOTIDE SEQUENCE [LARGE SCALE GENOMIC DNA]</scope>
    <source>
        <strain evidence="3 4">NX02</strain>
    </source>
</reference>
<organism evidence="3 4">
    <name type="scientific">Sphingomonas sanxanigenens DSM 19645 = NX02</name>
    <dbReference type="NCBI Taxonomy" id="1123269"/>
    <lineage>
        <taxon>Bacteria</taxon>
        <taxon>Pseudomonadati</taxon>
        <taxon>Pseudomonadota</taxon>
        <taxon>Alphaproteobacteria</taxon>
        <taxon>Sphingomonadales</taxon>
        <taxon>Sphingomonadaceae</taxon>
        <taxon>Sphingomonas</taxon>
    </lineage>
</organism>
<name>W0A8U9_9SPHN</name>
<evidence type="ECO:0008006" key="5">
    <source>
        <dbReference type="Google" id="ProtNLM"/>
    </source>
</evidence>
<dbReference type="Gene3D" id="3.30.200.20">
    <property type="entry name" value="Phosphorylase Kinase, domain 1"/>
    <property type="match status" value="1"/>
</dbReference>
<evidence type="ECO:0000256" key="1">
    <source>
        <dbReference type="ARBA" id="ARBA00009460"/>
    </source>
</evidence>
<dbReference type="Proteomes" id="UP000018851">
    <property type="component" value="Chromosome"/>
</dbReference>
<dbReference type="EMBL" id="CP006644">
    <property type="protein sequence ID" value="AHE52090.1"/>
    <property type="molecule type" value="Genomic_DNA"/>
</dbReference>
<dbReference type="eggNOG" id="COG3001">
    <property type="taxonomic scope" value="Bacteria"/>
</dbReference>
<dbReference type="GO" id="GO:0016301">
    <property type="term" value="F:kinase activity"/>
    <property type="evidence" value="ECO:0007669"/>
    <property type="project" value="UniProtKB-UniRule"/>
</dbReference>
<dbReference type="Gene3D" id="3.90.1200.10">
    <property type="match status" value="1"/>
</dbReference>
<dbReference type="AlphaFoldDB" id="W0A8U9"/>
<dbReference type="HOGENOM" id="CLU_036517_0_1_5"/>
<dbReference type="RefSeq" id="WP_025290461.1">
    <property type="nucleotide sequence ID" value="NZ_CP006644.1"/>
</dbReference>
<dbReference type="STRING" id="1123269.NX02_01640"/>
<dbReference type="Pfam" id="PF03881">
    <property type="entry name" value="Fructosamin_kin"/>
    <property type="match status" value="1"/>
</dbReference>
<dbReference type="SUPFAM" id="SSF56112">
    <property type="entry name" value="Protein kinase-like (PK-like)"/>
    <property type="match status" value="1"/>
</dbReference>
<evidence type="ECO:0000313" key="4">
    <source>
        <dbReference type="Proteomes" id="UP000018851"/>
    </source>
</evidence>
<evidence type="ECO:0000313" key="3">
    <source>
        <dbReference type="EMBL" id="AHE52090.1"/>
    </source>
</evidence>
<dbReference type="KEGG" id="ssan:NX02_01640"/>
<accession>W0A8U9</accession>
<dbReference type="PIRSF" id="PIRSF006221">
    <property type="entry name" value="Ketosamine-3-kinase"/>
    <property type="match status" value="1"/>
</dbReference>
<dbReference type="OrthoDB" id="5291879at2"/>
<keyword evidence="2" id="KW-0808">Transferase</keyword>
<protein>
    <recommendedName>
        <fullName evidence="5">Aminoglycoside phosphotransferase domain-containing protein</fullName>
    </recommendedName>
</protein>
<dbReference type="InterPro" id="IPR011009">
    <property type="entry name" value="Kinase-like_dom_sf"/>
</dbReference>
<comment type="similarity">
    <text evidence="1 2">Belongs to the fructosamine kinase family.</text>
</comment>
<keyword evidence="4" id="KW-1185">Reference proteome</keyword>
<dbReference type="PANTHER" id="PTHR12149">
    <property type="entry name" value="FRUCTOSAMINE 3 KINASE-RELATED PROTEIN"/>
    <property type="match status" value="1"/>
</dbReference>
<dbReference type="PATRIC" id="fig|1123269.5.peg.332"/>
<dbReference type="PANTHER" id="PTHR12149:SF8">
    <property type="entry name" value="PROTEIN-RIBULOSAMINE 3-KINASE"/>
    <property type="match status" value="1"/>
</dbReference>